<proteinExistence type="predicted"/>
<evidence type="ECO:0000313" key="3">
    <source>
        <dbReference type="Proteomes" id="UP000582646"/>
    </source>
</evidence>
<dbReference type="RefSeq" id="WP_168546644.1">
    <property type="nucleotide sequence ID" value="NZ_BAAAKS010000020.1"/>
</dbReference>
<keyword evidence="1" id="KW-1133">Transmembrane helix</keyword>
<evidence type="ECO:0000313" key="2">
    <source>
        <dbReference type="EMBL" id="NKY19650.1"/>
    </source>
</evidence>
<comment type="caution">
    <text evidence="2">The sequence shown here is derived from an EMBL/GenBank/DDBJ whole genome shotgun (WGS) entry which is preliminary data.</text>
</comment>
<dbReference type="Pfam" id="PF10825">
    <property type="entry name" value="DUF2752"/>
    <property type="match status" value="1"/>
</dbReference>
<protein>
    <submittedName>
        <fullName evidence="2">DUF2752 domain-containing protein</fullName>
    </submittedName>
</protein>
<feature type="transmembrane region" description="Helical" evidence="1">
    <location>
        <begin position="81"/>
        <end position="99"/>
    </location>
</feature>
<organism evidence="2 3">
    <name type="scientific">Tsukamurella spumae</name>
    <dbReference type="NCBI Taxonomy" id="44753"/>
    <lineage>
        <taxon>Bacteria</taxon>
        <taxon>Bacillati</taxon>
        <taxon>Actinomycetota</taxon>
        <taxon>Actinomycetes</taxon>
        <taxon>Mycobacteriales</taxon>
        <taxon>Tsukamurellaceae</taxon>
        <taxon>Tsukamurella</taxon>
    </lineage>
</organism>
<name>A0A846X7A9_9ACTN</name>
<dbReference type="InterPro" id="IPR021215">
    <property type="entry name" value="DUF2752"/>
</dbReference>
<dbReference type="Proteomes" id="UP000582646">
    <property type="component" value="Unassembled WGS sequence"/>
</dbReference>
<keyword evidence="1" id="KW-0472">Membrane</keyword>
<accession>A0A846X7A9</accession>
<dbReference type="AlphaFoldDB" id="A0A846X7A9"/>
<sequence>MTATTSPARGSLRAAAGPLATAAAVGATALALHLRDPHQQGSWGVCPLYAVTGLYCPGCGGLRAVNDITNGAFGAALGSNALVYPAAAIVVWLWIGWLGRKVGFRVPSLPTNTYLWVTVGVLIAVWTVARNLPGSPLAP</sequence>
<reference evidence="2 3" key="1">
    <citation type="submission" date="2020-04" db="EMBL/GenBank/DDBJ databases">
        <title>MicrobeNet Type strains.</title>
        <authorList>
            <person name="Nicholson A.C."/>
        </authorList>
    </citation>
    <scope>NUCLEOTIDE SEQUENCE [LARGE SCALE GENOMIC DNA]</scope>
    <source>
        <strain evidence="2 3">DSM 44113</strain>
    </source>
</reference>
<keyword evidence="1" id="KW-0812">Transmembrane</keyword>
<dbReference type="EMBL" id="JAAXOQ010000020">
    <property type="protein sequence ID" value="NKY19650.1"/>
    <property type="molecule type" value="Genomic_DNA"/>
</dbReference>
<feature type="transmembrane region" description="Helical" evidence="1">
    <location>
        <begin position="12"/>
        <end position="34"/>
    </location>
</feature>
<keyword evidence="3" id="KW-1185">Reference proteome</keyword>
<feature type="transmembrane region" description="Helical" evidence="1">
    <location>
        <begin position="111"/>
        <end position="129"/>
    </location>
</feature>
<evidence type="ECO:0000256" key="1">
    <source>
        <dbReference type="SAM" id="Phobius"/>
    </source>
</evidence>
<gene>
    <name evidence="2" type="ORF">HF999_14900</name>
</gene>